<evidence type="ECO:0000256" key="6">
    <source>
        <dbReference type="ARBA" id="ARBA00023295"/>
    </source>
</evidence>
<proteinExistence type="inferred from homology"/>
<keyword evidence="3" id="KW-0479">Metal-binding</keyword>
<dbReference type="CDD" id="cd11318">
    <property type="entry name" value="AmyAc_bac_fung_AmyA"/>
    <property type="match status" value="1"/>
</dbReference>
<keyword evidence="4 8" id="KW-0378">Hydrolase</keyword>
<dbReference type="GO" id="GO:0005975">
    <property type="term" value="P:carbohydrate metabolic process"/>
    <property type="evidence" value="ECO:0007669"/>
    <property type="project" value="InterPro"/>
</dbReference>
<keyword evidence="5" id="KW-0119">Carbohydrate metabolism</keyword>
<dbReference type="HOGENOM" id="CLU_024572_2_0_1"/>
<dbReference type="Gene3D" id="2.60.40.1180">
    <property type="entry name" value="Golgi alpha-mannosidase II"/>
    <property type="match status" value="1"/>
</dbReference>
<comment type="cofactor">
    <cofactor evidence="1">
        <name>Ca(2+)</name>
        <dbReference type="ChEBI" id="CHEBI:29108"/>
    </cofactor>
</comment>
<dbReference type="GO" id="GO:0005509">
    <property type="term" value="F:calcium ion binding"/>
    <property type="evidence" value="ECO:0007669"/>
    <property type="project" value="InterPro"/>
</dbReference>
<dbReference type="PIRSF" id="PIRSF001021">
    <property type="entry name" value="Alph-amls_thrmst"/>
    <property type="match status" value="1"/>
</dbReference>
<reference evidence="9" key="2">
    <citation type="submission" date="2015-01" db="EMBL/GenBank/DDBJ databases">
        <title>Evolutionary Origins and Diversification of the Mycorrhizal Mutualists.</title>
        <authorList>
            <consortium name="DOE Joint Genome Institute"/>
            <consortium name="Mycorrhizal Genomics Consortium"/>
            <person name="Kohler A."/>
            <person name="Kuo A."/>
            <person name="Nagy L.G."/>
            <person name="Floudas D."/>
            <person name="Copeland A."/>
            <person name="Barry K.W."/>
            <person name="Cichocki N."/>
            <person name="Veneault-Fourrey C."/>
            <person name="LaButti K."/>
            <person name="Lindquist E.A."/>
            <person name="Lipzen A."/>
            <person name="Lundell T."/>
            <person name="Morin E."/>
            <person name="Murat C."/>
            <person name="Riley R."/>
            <person name="Ohm R."/>
            <person name="Sun H."/>
            <person name="Tunlid A."/>
            <person name="Henrissat B."/>
            <person name="Grigoriev I.V."/>
            <person name="Hibbett D.S."/>
            <person name="Martin F."/>
        </authorList>
    </citation>
    <scope>NUCLEOTIDE SEQUENCE [LARGE SCALE GENOMIC DNA]</scope>
    <source>
        <strain evidence="9">Foug A</strain>
    </source>
</reference>
<protein>
    <submittedName>
        <fullName evidence="8">Glycoside hydrolase family 13 protein</fullName>
    </submittedName>
</protein>
<dbReference type="InterPro" id="IPR013780">
    <property type="entry name" value="Glyco_hydro_b"/>
</dbReference>
<dbReference type="PANTHER" id="PTHR43447">
    <property type="entry name" value="ALPHA-AMYLASE"/>
    <property type="match status" value="1"/>
</dbReference>
<dbReference type="AlphaFoldDB" id="A0A0C3DPW9"/>
<comment type="similarity">
    <text evidence="2">Belongs to the glycosyl hydrolase 13 family.</text>
</comment>
<organism evidence="8 9">
    <name type="scientific">Scleroderma citrinum Foug A</name>
    <dbReference type="NCBI Taxonomy" id="1036808"/>
    <lineage>
        <taxon>Eukaryota</taxon>
        <taxon>Fungi</taxon>
        <taxon>Dikarya</taxon>
        <taxon>Basidiomycota</taxon>
        <taxon>Agaricomycotina</taxon>
        <taxon>Agaricomycetes</taxon>
        <taxon>Agaricomycetidae</taxon>
        <taxon>Boletales</taxon>
        <taxon>Sclerodermatineae</taxon>
        <taxon>Sclerodermataceae</taxon>
        <taxon>Scleroderma</taxon>
    </lineage>
</organism>
<evidence type="ECO:0000256" key="3">
    <source>
        <dbReference type="ARBA" id="ARBA00022723"/>
    </source>
</evidence>
<evidence type="ECO:0000259" key="7">
    <source>
        <dbReference type="SMART" id="SM00642"/>
    </source>
</evidence>
<dbReference type="InterPro" id="IPR017853">
    <property type="entry name" value="GH"/>
</dbReference>
<dbReference type="GO" id="GO:0004553">
    <property type="term" value="F:hydrolase activity, hydrolyzing O-glycosyl compounds"/>
    <property type="evidence" value="ECO:0007669"/>
    <property type="project" value="InterPro"/>
</dbReference>
<evidence type="ECO:0000256" key="5">
    <source>
        <dbReference type="ARBA" id="ARBA00023277"/>
    </source>
</evidence>
<dbReference type="InParanoid" id="A0A0C3DPW9"/>
<evidence type="ECO:0000313" key="9">
    <source>
        <dbReference type="Proteomes" id="UP000053989"/>
    </source>
</evidence>
<dbReference type="NCBIfam" id="NF006969">
    <property type="entry name" value="PRK09441.1-2"/>
    <property type="match status" value="1"/>
</dbReference>
<dbReference type="Proteomes" id="UP000053989">
    <property type="component" value="Unassembled WGS sequence"/>
</dbReference>
<dbReference type="STRING" id="1036808.A0A0C3DPW9"/>
<keyword evidence="6" id="KW-0326">Glycosidase</keyword>
<accession>A0A0C3DPW9</accession>
<sequence length="522" mass="59642">MTWCEWIKTWKGRLQLAFIRPALSQMQLSPRESTDNPLMIQFFTWEARHPKMSWWDHFADESPRLAELGVTQAWLPPPNKAMKKEGQGYDAYDLWDLGEFDQKGTVATRWGTKEELIRACSVAREHGLGVLIDAVLNHKIGADRTETFTAVRVDPQNRLHDIDEEKEIRGWTAFDFPGRQGKYSKLKWTQEHFTGIDWDDLTQTNGVYRITTAGHKGWSPWVSEELGNYDYLLGSDVDHNHPMVREDMLSWGTWILKETGANGYRLDAIKHIDRKFLVEFIKKIRNSPGGEKLFFVSEVWSGDICCLLPYLTEFQGQTAFFDVPLHDNFHRASAGGSSYDLRHIFDNTLVAVRPDDAVTFVDNHDTQIGQSLESWVDKGFKAQAYALILLRPDGFPCVFYGDLYPNLECYDRDTATILRQLVLARKKFAYGPLVDYFEHKNCIGFVRLGSEQHPGCAIVVSNEASGSPRSIIRMYIDEAAAGTTYCSFIDTSKQLTIDNEGYGDFYSPSNSVEVWVDAKQAH</sequence>
<dbReference type="SUPFAM" id="SSF51445">
    <property type="entry name" value="(Trans)glycosidases"/>
    <property type="match status" value="1"/>
</dbReference>
<dbReference type="SUPFAM" id="SSF51011">
    <property type="entry name" value="Glycosyl hydrolase domain"/>
    <property type="match status" value="1"/>
</dbReference>
<dbReference type="OrthoDB" id="550577at2759"/>
<dbReference type="Gene3D" id="2.40.30.140">
    <property type="match status" value="1"/>
</dbReference>
<dbReference type="NCBIfam" id="NF006968">
    <property type="entry name" value="PRK09441.1-1"/>
    <property type="match status" value="1"/>
</dbReference>
<keyword evidence="9" id="KW-1185">Reference proteome</keyword>
<dbReference type="InterPro" id="IPR006047">
    <property type="entry name" value="GH13_cat_dom"/>
</dbReference>
<evidence type="ECO:0000256" key="4">
    <source>
        <dbReference type="ARBA" id="ARBA00022801"/>
    </source>
</evidence>
<dbReference type="Pfam" id="PF00128">
    <property type="entry name" value="Alpha-amylase"/>
    <property type="match status" value="1"/>
</dbReference>
<dbReference type="EMBL" id="KN822040">
    <property type="protein sequence ID" value="KIM62695.1"/>
    <property type="molecule type" value="Genomic_DNA"/>
</dbReference>
<dbReference type="SMART" id="SM00642">
    <property type="entry name" value="Aamy"/>
    <property type="match status" value="1"/>
</dbReference>
<reference evidence="8 9" key="1">
    <citation type="submission" date="2014-04" db="EMBL/GenBank/DDBJ databases">
        <authorList>
            <consortium name="DOE Joint Genome Institute"/>
            <person name="Kuo A."/>
            <person name="Kohler A."/>
            <person name="Nagy L.G."/>
            <person name="Floudas D."/>
            <person name="Copeland A."/>
            <person name="Barry K.W."/>
            <person name="Cichocki N."/>
            <person name="Veneault-Fourrey C."/>
            <person name="LaButti K."/>
            <person name="Lindquist E.A."/>
            <person name="Lipzen A."/>
            <person name="Lundell T."/>
            <person name="Morin E."/>
            <person name="Murat C."/>
            <person name="Sun H."/>
            <person name="Tunlid A."/>
            <person name="Henrissat B."/>
            <person name="Grigoriev I.V."/>
            <person name="Hibbett D.S."/>
            <person name="Martin F."/>
            <person name="Nordberg H.P."/>
            <person name="Cantor M.N."/>
            <person name="Hua S.X."/>
        </authorList>
    </citation>
    <scope>NUCLEOTIDE SEQUENCE [LARGE SCALE GENOMIC DNA]</scope>
    <source>
        <strain evidence="8 9">Foug A</strain>
    </source>
</reference>
<dbReference type="InterPro" id="IPR013776">
    <property type="entry name" value="A-amylase_thermo"/>
</dbReference>
<gene>
    <name evidence="8" type="ORF">SCLCIDRAFT_1214792</name>
</gene>
<feature type="domain" description="Glycosyl hydrolase family 13 catalytic" evidence="7">
    <location>
        <begin position="37"/>
        <end position="425"/>
    </location>
</feature>
<evidence type="ECO:0000256" key="1">
    <source>
        <dbReference type="ARBA" id="ARBA00001913"/>
    </source>
</evidence>
<evidence type="ECO:0000256" key="2">
    <source>
        <dbReference type="ARBA" id="ARBA00008061"/>
    </source>
</evidence>
<dbReference type="Gene3D" id="3.20.20.80">
    <property type="entry name" value="Glycosidases"/>
    <property type="match status" value="1"/>
</dbReference>
<name>A0A0C3DPW9_9AGAM</name>
<evidence type="ECO:0000313" key="8">
    <source>
        <dbReference type="EMBL" id="KIM62695.1"/>
    </source>
</evidence>